<dbReference type="SUPFAM" id="SSF47336">
    <property type="entry name" value="ACP-like"/>
    <property type="match status" value="1"/>
</dbReference>
<dbReference type="EMBL" id="JAERMS010000021">
    <property type="protein sequence ID" value="MBO1363631.1"/>
    <property type="molecule type" value="Genomic_DNA"/>
</dbReference>
<dbReference type="InterPro" id="IPR036736">
    <property type="entry name" value="ACP-like_sf"/>
</dbReference>
<dbReference type="Gene3D" id="1.10.1200.10">
    <property type="entry name" value="ACP-like"/>
    <property type="match status" value="1"/>
</dbReference>
<evidence type="ECO:0000259" key="1">
    <source>
        <dbReference type="PROSITE" id="PS50075"/>
    </source>
</evidence>
<comment type="caution">
    <text evidence="2">The sequence shown here is derived from an EMBL/GenBank/DDBJ whole genome shotgun (WGS) entry which is preliminary data.</text>
</comment>
<dbReference type="Proteomes" id="UP000664265">
    <property type="component" value="Unassembled WGS sequence"/>
</dbReference>
<dbReference type="PROSITE" id="PS50075">
    <property type="entry name" value="CARRIER"/>
    <property type="match status" value="1"/>
</dbReference>
<proteinExistence type="predicted"/>
<accession>A0ABS3M6C3</accession>
<evidence type="ECO:0000313" key="3">
    <source>
        <dbReference type="Proteomes" id="UP000664265"/>
    </source>
</evidence>
<organism evidence="2 3">
    <name type="scientific">Prevotella illustrans</name>
    <dbReference type="NCBI Taxonomy" id="2800387"/>
    <lineage>
        <taxon>Bacteria</taxon>
        <taxon>Pseudomonadati</taxon>
        <taxon>Bacteroidota</taxon>
        <taxon>Bacteroidia</taxon>
        <taxon>Bacteroidales</taxon>
        <taxon>Prevotellaceae</taxon>
        <taxon>Prevotella</taxon>
    </lineage>
</organism>
<gene>
    <name evidence="2" type="ORF">JHU38_07590</name>
</gene>
<dbReference type="InterPro" id="IPR009081">
    <property type="entry name" value="PP-bd_ACP"/>
</dbReference>
<evidence type="ECO:0000313" key="2">
    <source>
        <dbReference type="EMBL" id="MBO1363631.1"/>
    </source>
</evidence>
<feature type="domain" description="Carrier" evidence="1">
    <location>
        <begin position="1"/>
        <end position="79"/>
    </location>
</feature>
<dbReference type="RefSeq" id="WP_107582247.1">
    <property type="nucleotide sequence ID" value="NZ_JAERMS010000021.1"/>
</dbReference>
<name>A0ABS3M6C3_9BACT</name>
<keyword evidence="3" id="KW-1185">Reference proteome</keyword>
<reference evidence="2 3" key="1">
    <citation type="submission" date="2021-01" db="EMBL/GenBank/DDBJ databases">
        <title>Prevotella A2931 sp. nov.</title>
        <authorList>
            <person name="Buhl M."/>
            <person name="Oberhettinger P."/>
        </authorList>
    </citation>
    <scope>NUCLEOTIDE SEQUENCE [LARGE SCALE GENOMIC DNA]</scope>
    <source>
        <strain evidence="2 3">A2931</strain>
    </source>
</reference>
<protein>
    <submittedName>
        <fullName evidence="2">Acyl carrier protein</fullName>
    </submittedName>
</protein>
<sequence>MERKEILTALNGIFSVVLNKENLQLDESMSTDDIDNWDSLTNMTIISEIERLWGVHFKLRDIIRMKNIGDMIDTILAKSQQ</sequence>